<sequence length="203" mass="22721">MKKQFLTQMGLPLVAVIFLGSVTAQGLKAIAEAEPIWYNCLTREVFTPEKQAWCDRWKILQNGTYLVPSSLDLNPQYIKVTLKNGRYQQEDGKFFVELVNQKGWMTLGDLNNDGKKDAAVIFGVALDPNGKSVATYLTAMLDVDSKPRALIPVRLGERIILNGPIMLNQAGAITVPFLTSKEVINRVYVMHEALKENILKQQP</sequence>
<protein>
    <recommendedName>
        <fullName evidence="2">VCBS repeat-containing protein</fullName>
    </recommendedName>
</protein>
<gene>
    <name evidence="1" type="ORF">ENR47_10565</name>
</gene>
<reference evidence="1" key="1">
    <citation type="journal article" date="2020" name="mSystems">
        <title>Genome- and Community-Level Interaction Insights into Carbon Utilization and Element Cycling Functions of Hydrothermarchaeota in Hydrothermal Sediment.</title>
        <authorList>
            <person name="Zhou Z."/>
            <person name="Liu Y."/>
            <person name="Xu W."/>
            <person name="Pan J."/>
            <person name="Luo Z.H."/>
            <person name="Li M."/>
        </authorList>
    </citation>
    <scope>NUCLEOTIDE SEQUENCE [LARGE SCALE GENOMIC DNA]</scope>
    <source>
        <strain evidence="1">SpSt-402</strain>
    </source>
</reference>
<evidence type="ECO:0008006" key="2">
    <source>
        <dbReference type="Google" id="ProtNLM"/>
    </source>
</evidence>
<dbReference type="EMBL" id="DSRD01000662">
    <property type="protein sequence ID" value="HGW94708.1"/>
    <property type="molecule type" value="Genomic_DNA"/>
</dbReference>
<comment type="caution">
    <text evidence="1">The sequence shown here is derived from an EMBL/GenBank/DDBJ whole genome shotgun (WGS) entry which is preliminary data.</text>
</comment>
<accession>A0A832M4S9</accession>
<organism evidence="1">
    <name type="scientific">Oscillatoriales cyanobacterium SpSt-402</name>
    <dbReference type="NCBI Taxonomy" id="2282168"/>
    <lineage>
        <taxon>Bacteria</taxon>
        <taxon>Bacillati</taxon>
        <taxon>Cyanobacteriota</taxon>
        <taxon>Cyanophyceae</taxon>
        <taxon>Oscillatoriophycideae</taxon>
        <taxon>Oscillatoriales</taxon>
    </lineage>
</organism>
<evidence type="ECO:0000313" key="1">
    <source>
        <dbReference type="EMBL" id="HGW94708.1"/>
    </source>
</evidence>
<dbReference type="AlphaFoldDB" id="A0A832M4S9"/>
<proteinExistence type="predicted"/>
<name>A0A832M4S9_9CYAN</name>